<comment type="catalytic activity">
    <reaction evidence="4">
        <text>L-aspartate + L-glutamine + ATP + H2O = L-asparagine + L-glutamate + AMP + diphosphate + H(+)</text>
        <dbReference type="Rhea" id="RHEA:12228"/>
        <dbReference type="ChEBI" id="CHEBI:15377"/>
        <dbReference type="ChEBI" id="CHEBI:15378"/>
        <dbReference type="ChEBI" id="CHEBI:29985"/>
        <dbReference type="ChEBI" id="CHEBI:29991"/>
        <dbReference type="ChEBI" id="CHEBI:30616"/>
        <dbReference type="ChEBI" id="CHEBI:33019"/>
        <dbReference type="ChEBI" id="CHEBI:58048"/>
        <dbReference type="ChEBI" id="CHEBI:58359"/>
        <dbReference type="ChEBI" id="CHEBI:456215"/>
        <dbReference type="EC" id="6.3.5.4"/>
    </reaction>
</comment>
<accession>A0A323TT12</accession>
<evidence type="ECO:0000256" key="2">
    <source>
        <dbReference type="ARBA" id="ARBA00012737"/>
    </source>
</evidence>
<dbReference type="InterPro" id="IPR051786">
    <property type="entry name" value="ASN_synthetase/amidase"/>
</dbReference>
<name>A0A323TT12_9BACI</name>
<dbReference type="InterPro" id="IPR014729">
    <property type="entry name" value="Rossmann-like_a/b/a_fold"/>
</dbReference>
<dbReference type="InterPro" id="IPR029055">
    <property type="entry name" value="Ntn_hydrolases_N"/>
</dbReference>
<dbReference type="Proteomes" id="UP000248214">
    <property type="component" value="Unassembled WGS sequence"/>
</dbReference>
<proteinExistence type="predicted"/>
<comment type="caution">
    <text evidence="5">The sequence shown here is derived from an EMBL/GenBank/DDBJ whole genome shotgun (WGS) entry which is preliminary data.</text>
</comment>
<dbReference type="EMBL" id="PDOD01000003">
    <property type="protein sequence ID" value="PYZ92585.1"/>
    <property type="molecule type" value="Genomic_DNA"/>
</dbReference>
<sequence length="591" mass="68455">MSDFIYSNQSLNLLSIENSFRFIYPDPLENVYKFSGDWGSLILNQNLYNGFLPYENQNYLSVVIGGPVLYFQDNTFINNKLSKEGTQAIFNRWLENNIQWDEDLSGPFVVLIINKRTSEVLCFTDLMSFIPVYKYEDSSSISLSTHVDLLAKTHRVQSNVDLVSVTDFILQGTVTFPYTIYKSIYQINPSSIHSIRENGSIIFQSQYYWTPQEINRFNSLEQATKYIKDGLNSYTNKIVSHSDKIAQFISGGEDSRLLAALLQGNSRNAYIFLDQMNIEGKKAKEIAEIYGANFILSTRDKLHYLNILAPAVDLIGGGAEHHHAHSFGFHKSCKLNQYDAVFGGLLSDALLKGSHINKVRGTGSFPFIPQIKLPGNSSIDRIHNNSWFNVEIIQDLKERHENHLNYVKTFRVESSYEWFEIWPSSMNKNIANLHTNRRLFKSYEPFMTKEVVKTSASISQKWKLNRRVFHKVAKPYLKRSKWKVHSDGRLPYFSWKVNLIVSFLVILYRKSAKRIGFIKGNQKSWGQWSLVMEMEDWTDEINKNATGFENISKIFNEKNMDEVMHSNDFSRIEKVNLLQIMYLFNENKNSD</sequence>
<dbReference type="Gene3D" id="3.60.20.10">
    <property type="entry name" value="Glutamine Phosphoribosylpyrophosphate, subunit 1, domain 1"/>
    <property type="match status" value="1"/>
</dbReference>
<comment type="pathway">
    <text evidence="1">Amino-acid biosynthesis; L-asparagine biosynthesis; L-asparagine from L-aspartate (L-Gln route): step 1/1.</text>
</comment>
<dbReference type="SUPFAM" id="SSF56235">
    <property type="entry name" value="N-terminal nucleophile aminohydrolases (Ntn hydrolases)"/>
    <property type="match status" value="1"/>
</dbReference>
<dbReference type="PANTHER" id="PTHR43284:SF1">
    <property type="entry name" value="ASPARAGINE SYNTHETASE"/>
    <property type="match status" value="1"/>
</dbReference>
<dbReference type="PANTHER" id="PTHR43284">
    <property type="entry name" value="ASPARAGINE SYNTHETASE (GLUTAMINE-HYDROLYZING)"/>
    <property type="match status" value="1"/>
</dbReference>
<keyword evidence="6" id="KW-1185">Reference proteome</keyword>
<dbReference type="OrthoDB" id="9763290at2"/>
<protein>
    <recommendedName>
        <fullName evidence="2">asparagine synthase (glutamine-hydrolyzing)</fullName>
        <ecNumber evidence="2">6.3.5.4</ecNumber>
    </recommendedName>
</protein>
<dbReference type="GO" id="GO:0004066">
    <property type="term" value="F:asparagine synthase (glutamine-hydrolyzing) activity"/>
    <property type="evidence" value="ECO:0007669"/>
    <property type="project" value="UniProtKB-EC"/>
</dbReference>
<dbReference type="AlphaFoldDB" id="A0A323TT12"/>
<dbReference type="Gene3D" id="3.40.50.620">
    <property type="entry name" value="HUPs"/>
    <property type="match status" value="1"/>
</dbReference>
<evidence type="ECO:0000313" key="6">
    <source>
        <dbReference type="Proteomes" id="UP000248214"/>
    </source>
</evidence>
<evidence type="ECO:0000256" key="3">
    <source>
        <dbReference type="ARBA" id="ARBA00022888"/>
    </source>
</evidence>
<keyword evidence="3" id="KW-0028">Amino-acid biosynthesis</keyword>
<evidence type="ECO:0000256" key="4">
    <source>
        <dbReference type="ARBA" id="ARBA00048741"/>
    </source>
</evidence>
<dbReference type="SUPFAM" id="SSF52402">
    <property type="entry name" value="Adenine nucleotide alpha hydrolases-like"/>
    <property type="match status" value="1"/>
</dbReference>
<keyword evidence="3" id="KW-0061">Asparagine biosynthesis</keyword>
<dbReference type="EC" id="6.3.5.4" evidence="2"/>
<evidence type="ECO:0000313" key="5">
    <source>
        <dbReference type="EMBL" id="PYZ92585.1"/>
    </source>
</evidence>
<dbReference type="GO" id="GO:0006529">
    <property type="term" value="P:asparagine biosynthetic process"/>
    <property type="evidence" value="ECO:0007669"/>
    <property type="project" value="UniProtKB-KW"/>
</dbReference>
<dbReference type="RefSeq" id="WP_110610136.1">
    <property type="nucleotide sequence ID" value="NZ_PDOD01000003.1"/>
</dbReference>
<evidence type="ECO:0000256" key="1">
    <source>
        <dbReference type="ARBA" id="ARBA00005187"/>
    </source>
</evidence>
<reference evidence="5 6" key="1">
    <citation type="submission" date="2017-10" db="EMBL/GenBank/DDBJ databases">
        <title>Bacillus sp. nov., a halophilic bacterium isolated from a Keqin Lake.</title>
        <authorList>
            <person name="Wang H."/>
        </authorList>
    </citation>
    <scope>NUCLEOTIDE SEQUENCE [LARGE SCALE GENOMIC DNA]</scope>
    <source>
        <strain evidence="5 6">KQ-12</strain>
    </source>
</reference>
<gene>
    <name evidence="5" type="ORF">CR194_13015</name>
</gene>
<organism evidence="5 6">
    <name type="scientific">Salipaludibacillus keqinensis</name>
    <dbReference type="NCBI Taxonomy" id="2045207"/>
    <lineage>
        <taxon>Bacteria</taxon>
        <taxon>Bacillati</taxon>
        <taxon>Bacillota</taxon>
        <taxon>Bacilli</taxon>
        <taxon>Bacillales</taxon>
        <taxon>Bacillaceae</taxon>
    </lineage>
</organism>